<dbReference type="RefSeq" id="WP_170023058.1">
    <property type="nucleotide sequence ID" value="NZ_JABCSC020000005.1"/>
</dbReference>
<protein>
    <submittedName>
        <fullName evidence="2">Type 1 glutamine amidotransferase</fullName>
    </submittedName>
</protein>
<dbReference type="InterPro" id="IPR017926">
    <property type="entry name" value="GATASE"/>
</dbReference>
<reference evidence="2 3" key="1">
    <citation type="submission" date="2020-06" db="EMBL/GenBank/DDBJ databases">
        <title>Draft genome of Uliginosibacterium sp. IMCC34675.</title>
        <authorList>
            <person name="Song J."/>
        </authorList>
    </citation>
    <scope>NUCLEOTIDE SEQUENCE [LARGE SCALE GENOMIC DNA]</scope>
    <source>
        <strain evidence="2 3">IMCC34675</strain>
    </source>
</reference>
<dbReference type="Pfam" id="PF00117">
    <property type="entry name" value="GATase"/>
    <property type="match status" value="1"/>
</dbReference>
<dbReference type="PANTHER" id="PTHR42695">
    <property type="entry name" value="GLUTAMINE AMIDOTRANSFERASE YLR126C-RELATED"/>
    <property type="match status" value="1"/>
</dbReference>
<dbReference type="SUPFAM" id="SSF52317">
    <property type="entry name" value="Class I glutamine amidotransferase-like"/>
    <property type="match status" value="1"/>
</dbReference>
<feature type="domain" description="Glutamine amidotransferase" evidence="1">
    <location>
        <begin position="44"/>
        <end position="178"/>
    </location>
</feature>
<evidence type="ECO:0000313" key="2">
    <source>
        <dbReference type="EMBL" id="NSL56759.1"/>
    </source>
</evidence>
<dbReference type="Proteomes" id="UP000778523">
    <property type="component" value="Unassembled WGS sequence"/>
</dbReference>
<dbReference type="InterPro" id="IPR029062">
    <property type="entry name" value="Class_I_gatase-like"/>
</dbReference>
<keyword evidence="3" id="KW-1185">Reference proteome</keyword>
<name>A0ABX2IIZ1_9RHOO</name>
<keyword evidence="2" id="KW-0315">Glutamine amidotransferase</keyword>
<evidence type="ECO:0000259" key="1">
    <source>
        <dbReference type="Pfam" id="PF00117"/>
    </source>
</evidence>
<dbReference type="PROSITE" id="PS51273">
    <property type="entry name" value="GATASE_TYPE_1"/>
    <property type="match status" value="1"/>
</dbReference>
<proteinExistence type="predicted"/>
<dbReference type="InterPro" id="IPR044992">
    <property type="entry name" value="ChyE-like"/>
</dbReference>
<comment type="caution">
    <text evidence="2">The sequence shown here is derived from an EMBL/GenBank/DDBJ whole genome shotgun (WGS) entry which is preliminary data.</text>
</comment>
<dbReference type="CDD" id="cd01741">
    <property type="entry name" value="GATase1_1"/>
    <property type="match status" value="1"/>
</dbReference>
<accession>A0ABX2IIZ1</accession>
<evidence type="ECO:0000313" key="3">
    <source>
        <dbReference type="Proteomes" id="UP000778523"/>
    </source>
</evidence>
<dbReference type="PANTHER" id="PTHR42695:SF5">
    <property type="entry name" value="GLUTAMINE AMIDOTRANSFERASE YLR126C-RELATED"/>
    <property type="match status" value="1"/>
</dbReference>
<organism evidence="2 3">
    <name type="scientific">Uliginosibacterium aquaticum</name>
    <dbReference type="NCBI Taxonomy" id="2731212"/>
    <lineage>
        <taxon>Bacteria</taxon>
        <taxon>Pseudomonadati</taxon>
        <taxon>Pseudomonadota</taxon>
        <taxon>Betaproteobacteria</taxon>
        <taxon>Rhodocyclales</taxon>
        <taxon>Zoogloeaceae</taxon>
        <taxon>Uliginosibacterium</taxon>
    </lineage>
</organism>
<gene>
    <name evidence="2" type="ORF">HJ583_017140</name>
</gene>
<dbReference type="EMBL" id="JABCSC020000005">
    <property type="protein sequence ID" value="NSL56759.1"/>
    <property type="molecule type" value="Genomic_DNA"/>
</dbReference>
<sequence length="237" mass="25911">MKPIAVFQHSPLVGPGHFASFLDARKLPWQHIRIDQGATVPDSAAPFAGLCFMGGEMSVNDELPWITQELALIREAVALDIPVIGHCLGGQLMAKALGGTVTRNPQREIGWGRVELAVNATARHWLGELSDFDSFHWHNETFTLPAAAVPLFSSAFCANQAFALGPHLGMQCHVEMTESLITSWAAEWSHDLAVEPTSPAPVQSRSALLAELPSKLPAMRAVAEHLYERWLLNVHTK</sequence>
<dbReference type="Gene3D" id="3.40.50.880">
    <property type="match status" value="1"/>
</dbReference>